<gene>
    <name evidence="2" type="ORF">DY000_02032583</name>
</gene>
<dbReference type="Proteomes" id="UP000266723">
    <property type="component" value="Unassembled WGS sequence"/>
</dbReference>
<reference evidence="2 3" key="1">
    <citation type="journal article" date="2020" name="BMC Genomics">
        <title>Intraspecific diversification of the crop wild relative Brassica cretica Lam. using demographic model selection.</title>
        <authorList>
            <person name="Kioukis A."/>
            <person name="Michalopoulou V.A."/>
            <person name="Briers L."/>
            <person name="Pirintsos S."/>
            <person name="Studholme D.J."/>
            <person name="Pavlidis P."/>
            <person name="Sarris P.F."/>
        </authorList>
    </citation>
    <scope>NUCLEOTIDE SEQUENCE [LARGE SCALE GENOMIC DNA]</scope>
    <source>
        <strain evidence="3">cv. PFS-1207/04</strain>
    </source>
</reference>
<comment type="caution">
    <text evidence="2">The sequence shown here is derived from an EMBL/GenBank/DDBJ whole genome shotgun (WGS) entry which is preliminary data.</text>
</comment>
<sequence>MSDGIRGLIGILRGGRSNWSSFDQTRIRTVFTMPEGINRAPLVGGSDDEAEHSQEVIATPSVQAQSSDRLTRQLVRRLSFRTSGSVSRDQASGKSPWISIHDSNDENASGERRSPFSLSPGSGDETVTATRKRCRSSKGVLPGSSRSRSAGCRLPSLASSAEKEAYAKVAVASSKTMLWLLKTTRKSRALVPRSRGFRKELEVTKREGKKDAEKIEALTEDWRRIHQENEALTTQVVAQKAKITALEVDRDRDIRCASRIARRDIEQRHREILESLKDRWTSKKKEVSAEIRLQEVTANIDLLNELKDGGLTVDAELARLKEMERDCEDLVASAAVPDWSISELDLPQISEDSGDQIGGSFVPVIPLLLSRFSLFGSLRYDEALILIKLRSIFPYQRNMASRRSNPRESDRVQTRTGSANAERIRSRNAKDLEGEKYVARVKSSSPTGSEGRDRPPKKAKTNDSDLRLGVSDPDSNSVAHLVRHFKPAGCPLPSLRNMMEREAYVKMVVAHAKALEANNEFTATLEKHQQDVPRSDELYEIKKVVRELKLGLKMDQDRERANATQLAAAEKLGNQAASLEARLYLDVLVSLKEKWEKKKAATDCEARFREVMANIDPLKEIMNNNLLASDELFHSGSLGLPFGDREDHASELVLLSYRIPFGGRSSWRMEFDFWGSNGSTAGSMFSVLPVFPLICSGIGSECFVGVRAREMITTLRRDIKRESRREEKVVKAAVLDKKMISSVGEDDMGAEIRV</sequence>
<evidence type="ECO:0000313" key="2">
    <source>
        <dbReference type="EMBL" id="KAF3582411.1"/>
    </source>
</evidence>
<feature type="compositionally biased region" description="Polar residues" evidence="1">
    <location>
        <begin position="81"/>
        <end position="93"/>
    </location>
</feature>
<evidence type="ECO:0000313" key="3">
    <source>
        <dbReference type="Proteomes" id="UP000266723"/>
    </source>
</evidence>
<accession>A0ABQ7DXZ3</accession>
<organism evidence="2 3">
    <name type="scientific">Brassica cretica</name>
    <name type="common">Mustard</name>
    <dbReference type="NCBI Taxonomy" id="69181"/>
    <lineage>
        <taxon>Eukaryota</taxon>
        <taxon>Viridiplantae</taxon>
        <taxon>Streptophyta</taxon>
        <taxon>Embryophyta</taxon>
        <taxon>Tracheophyta</taxon>
        <taxon>Spermatophyta</taxon>
        <taxon>Magnoliopsida</taxon>
        <taxon>eudicotyledons</taxon>
        <taxon>Gunneridae</taxon>
        <taxon>Pentapetalae</taxon>
        <taxon>rosids</taxon>
        <taxon>malvids</taxon>
        <taxon>Brassicales</taxon>
        <taxon>Brassicaceae</taxon>
        <taxon>Brassiceae</taxon>
        <taxon>Brassica</taxon>
    </lineage>
</organism>
<dbReference type="EMBL" id="QGKV02000649">
    <property type="protein sequence ID" value="KAF3582411.1"/>
    <property type="molecule type" value="Genomic_DNA"/>
</dbReference>
<evidence type="ECO:0000256" key="1">
    <source>
        <dbReference type="SAM" id="MobiDB-lite"/>
    </source>
</evidence>
<protein>
    <submittedName>
        <fullName evidence="2">Uncharacterized protein</fullName>
    </submittedName>
</protein>
<feature type="compositionally biased region" description="Polar residues" evidence="1">
    <location>
        <begin position="116"/>
        <end position="129"/>
    </location>
</feature>
<name>A0ABQ7DXZ3_BRACR</name>
<feature type="compositionally biased region" description="Basic and acidic residues" evidence="1">
    <location>
        <begin position="422"/>
        <end position="438"/>
    </location>
</feature>
<keyword evidence="3" id="KW-1185">Reference proteome</keyword>
<feature type="region of interest" description="Disordered" evidence="1">
    <location>
        <begin position="399"/>
        <end position="472"/>
    </location>
</feature>
<proteinExistence type="predicted"/>
<feature type="region of interest" description="Disordered" evidence="1">
    <location>
        <begin position="81"/>
        <end position="153"/>
    </location>
</feature>
<feature type="compositionally biased region" description="Basic and acidic residues" evidence="1">
    <location>
        <begin position="450"/>
        <end position="466"/>
    </location>
</feature>